<sequence length="172" mass="19056">MPLTGEPTADAATDKHYAGLATAECHSQTAPGPRWHLAACGLKLVPHRHREHVPRRPGHVRECVLCLEHARLALLHARSCLFGASSCVRARYHGSMAVVSPFLHFRMACMYITASCVAQHAHRATLNAALRLRSRLKRTAQEVYTPASLALHLVTSPVDRKQTLIFTNGTWR</sequence>
<keyword evidence="2" id="KW-1185">Reference proteome</keyword>
<proteinExistence type="predicted"/>
<accession>A0A7C8IDM2</accession>
<evidence type="ECO:0000313" key="2">
    <source>
        <dbReference type="Proteomes" id="UP000481861"/>
    </source>
</evidence>
<comment type="caution">
    <text evidence="1">The sequence shown here is derived from an EMBL/GenBank/DDBJ whole genome shotgun (WGS) entry which is preliminary data.</text>
</comment>
<dbReference type="Proteomes" id="UP000481861">
    <property type="component" value="Unassembled WGS sequence"/>
</dbReference>
<dbReference type="AlphaFoldDB" id="A0A7C8IDM2"/>
<reference evidence="1 2" key="1">
    <citation type="submission" date="2020-01" db="EMBL/GenBank/DDBJ databases">
        <authorList>
            <consortium name="DOE Joint Genome Institute"/>
            <person name="Haridas S."/>
            <person name="Albert R."/>
            <person name="Binder M."/>
            <person name="Bloem J."/>
            <person name="Labutti K."/>
            <person name="Salamov A."/>
            <person name="Andreopoulos B."/>
            <person name="Baker S.E."/>
            <person name="Barry K."/>
            <person name="Bills G."/>
            <person name="Bluhm B.H."/>
            <person name="Cannon C."/>
            <person name="Castanera R."/>
            <person name="Culley D.E."/>
            <person name="Daum C."/>
            <person name="Ezra D."/>
            <person name="Gonzalez J.B."/>
            <person name="Henrissat B."/>
            <person name="Kuo A."/>
            <person name="Liang C."/>
            <person name="Lipzen A."/>
            <person name="Lutzoni F."/>
            <person name="Magnuson J."/>
            <person name="Mondo S."/>
            <person name="Nolan M."/>
            <person name="Ohm R."/>
            <person name="Pangilinan J."/>
            <person name="Park H.-J.H."/>
            <person name="Ramirez L."/>
            <person name="Alfaro M."/>
            <person name="Sun H."/>
            <person name="Tritt A."/>
            <person name="Yoshinaga Y."/>
            <person name="Zwiers L.-H.L."/>
            <person name="Turgeon B.G."/>
            <person name="Goodwin S.B."/>
            <person name="Spatafora J.W."/>
            <person name="Crous P.W."/>
            <person name="Grigoriev I.V."/>
        </authorList>
    </citation>
    <scope>NUCLEOTIDE SEQUENCE [LARGE SCALE GENOMIC DNA]</scope>
    <source>
        <strain evidence="1 2">CBS 611.86</strain>
    </source>
</reference>
<gene>
    <name evidence="1" type="ORF">BDV95DRAFT_333426</name>
</gene>
<dbReference type="EMBL" id="JAADJZ010000006">
    <property type="protein sequence ID" value="KAF2874471.1"/>
    <property type="molecule type" value="Genomic_DNA"/>
</dbReference>
<protein>
    <submittedName>
        <fullName evidence="1">Uncharacterized protein</fullName>
    </submittedName>
</protein>
<evidence type="ECO:0000313" key="1">
    <source>
        <dbReference type="EMBL" id="KAF2874471.1"/>
    </source>
</evidence>
<name>A0A7C8IDM2_9PLEO</name>
<organism evidence="1 2">
    <name type="scientific">Massariosphaeria phaeospora</name>
    <dbReference type="NCBI Taxonomy" id="100035"/>
    <lineage>
        <taxon>Eukaryota</taxon>
        <taxon>Fungi</taxon>
        <taxon>Dikarya</taxon>
        <taxon>Ascomycota</taxon>
        <taxon>Pezizomycotina</taxon>
        <taxon>Dothideomycetes</taxon>
        <taxon>Pleosporomycetidae</taxon>
        <taxon>Pleosporales</taxon>
        <taxon>Pleosporales incertae sedis</taxon>
        <taxon>Massariosphaeria</taxon>
    </lineage>
</organism>